<dbReference type="OrthoDB" id="6777468at2759"/>
<dbReference type="InterPro" id="IPR002083">
    <property type="entry name" value="MATH/TRAF_dom"/>
</dbReference>
<accession>A0A0N4U1S8</accession>
<keyword evidence="6" id="KW-1185">Reference proteome</keyword>
<dbReference type="SMART" id="SM00061">
    <property type="entry name" value="MATH"/>
    <property type="match status" value="1"/>
</dbReference>
<reference evidence="4 6" key="2">
    <citation type="submission" date="2018-11" db="EMBL/GenBank/DDBJ databases">
        <authorList>
            <consortium name="Pathogen Informatics"/>
        </authorList>
    </citation>
    <scope>NUCLEOTIDE SEQUENCE [LARGE SCALE GENOMIC DNA]</scope>
</reference>
<dbReference type="InterPro" id="IPR000210">
    <property type="entry name" value="BTB/POZ_dom"/>
</dbReference>
<dbReference type="Gene3D" id="1.25.40.420">
    <property type="match status" value="1"/>
</dbReference>
<dbReference type="SUPFAM" id="SSF54695">
    <property type="entry name" value="POZ domain"/>
    <property type="match status" value="1"/>
</dbReference>
<gene>
    <name evidence="4" type="ORF">DME_LOCUS4938</name>
</gene>
<evidence type="ECO:0000313" key="5">
    <source>
        <dbReference type="Proteomes" id="UP000038040"/>
    </source>
</evidence>
<dbReference type="Gene3D" id="3.30.710.10">
    <property type="entry name" value="Potassium Channel Kv1.1, Chain A"/>
    <property type="match status" value="1"/>
</dbReference>
<protein>
    <submittedName>
        <fullName evidence="7">BTB domain-containing protein</fullName>
    </submittedName>
</protein>
<dbReference type="Proteomes" id="UP000038040">
    <property type="component" value="Unplaced"/>
</dbReference>
<evidence type="ECO:0000313" key="7">
    <source>
        <dbReference type="WBParaSite" id="DME_0000057801-mRNA-1"/>
    </source>
</evidence>
<dbReference type="AlphaFoldDB" id="A0A0N4U1S8"/>
<evidence type="ECO:0000259" key="2">
    <source>
        <dbReference type="PROSITE" id="PS50097"/>
    </source>
</evidence>
<name>A0A0N4U1S8_DRAME</name>
<proteinExistence type="predicted"/>
<dbReference type="Pfam" id="PF00651">
    <property type="entry name" value="BTB"/>
    <property type="match status" value="1"/>
</dbReference>
<dbReference type="STRING" id="318479.A0A0N4U1S8"/>
<dbReference type="PROSITE" id="PS50097">
    <property type="entry name" value="BTB"/>
    <property type="match status" value="1"/>
</dbReference>
<dbReference type="GO" id="GO:0030163">
    <property type="term" value="P:protein catabolic process"/>
    <property type="evidence" value="ECO:0007669"/>
    <property type="project" value="UniProtKB-ARBA"/>
</dbReference>
<dbReference type="Gene3D" id="2.60.210.10">
    <property type="entry name" value="Apoptosis, Tumor Necrosis Factor Receptor Associated Protein 2, Chain A"/>
    <property type="match status" value="1"/>
</dbReference>
<dbReference type="CDD" id="cd00121">
    <property type="entry name" value="MATH"/>
    <property type="match status" value="1"/>
</dbReference>
<evidence type="ECO:0000259" key="3">
    <source>
        <dbReference type="PROSITE" id="PS50144"/>
    </source>
</evidence>
<feature type="compositionally biased region" description="Basic residues" evidence="1">
    <location>
        <begin position="418"/>
        <end position="427"/>
    </location>
</feature>
<dbReference type="Pfam" id="PF22486">
    <property type="entry name" value="MATH_2"/>
    <property type="match status" value="1"/>
</dbReference>
<sequence length="427" mass="48471">MSNGNRLSPGSSIPVMRASGIRRKFFFFLKEEPILPPACRVEVVSKQATKVFAISTRLEWKIDQFEKLMKLFKNGHNLISKQFGCPQAPTVTWELHVYPNGKREEDVGNVSFFLRQVGLQRGEDPIMTEFQIYALDANNMRVSVCRDTKDFTNQQGRGKFQVSREKMSAALKADGALLLICEVEYFPPGSKISVEQANEPDLLDDFEEKSEVSIRDSLREMLETELFADCTIKVGNKTLKAHRCILGQHSEVFRSMFAQESMLEAQKGIIDIQDCRFEPVRAMVDYIYTGSTESVEGYAEDVLAIADKYAILPLKEQCERYLSGTLNAKNVSSTAIFADTYSASILKQACTRYMMMHHRDVLRSSEWKQMKKERYELANDLLESVLSGEASPGTSDYSYCNSEENSSSSSGSNDTRTQLRKRVRRTK</sequence>
<feature type="domain" description="MATH" evidence="3">
    <location>
        <begin position="55"/>
        <end position="183"/>
    </location>
</feature>
<dbReference type="EMBL" id="UYYG01001151">
    <property type="protein sequence ID" value="VDN54965.1"/>
    <property type="molecule type" value="Genomic_DNA"/>
</dbReference>
<reference evidence="7" key="1">
    <citation type="submission" date="2017-02" db="UniProtKB">
        <authorList>
            <consortium name="WormBaseParasite"/>
        </authorList>
    </citation>
    <scope>IDENTIFICATION</scope>
</reference>
<evidence type="ECO:0000313" key="4">
    <source>
        <dbReference type="EMBL" id="VDN54965.1"/>
    </source>
</evidence>
<organism evidence="5 7">
    <name type="scientific">Dracunculus medinensis</name>
    <name type="common">Guinea worm</name>
    <dbReference type="NCBI Taxonomy" id="318479"/>
    <lineage>
        <taxon>Eukaryota</taxon>
        <taxon>Metazoa</taxon>
        <taxon>Ecdysozoa</taxon>
        <taxon>Nematoda</taxon>
        <taxon>Chromadorea</taxon>
        <taxon>Rhabditida</taxon>
        <taxon>Spirurina</taxon>
        <taxon>Dracunculoidea</taxon>
        <taxon>Dracunculidae</taxon>
        <taxon>Dracunculus</taxon>
    </lineage>
</organism>
<dbReference type="InterPro" id="IPR011333">
    <property type="entry name" value="SKP1/BTB/POZ_sf"/>
</dbReference>
<dbReference type="PANTHER" id="PTHR24413">
    <property type="entry name" value="SPECKLE-TYPE POZ PROTEIN"/>
    <property type="match status" value="1"/>
</dbReference>
<feature type="region of interest" description="Disordered" evidence="1">
    <location>
        <begin position="388"/>
        <end position="427"/>
    </location>
</feature>
<feature type="compositionally biased region" description="Low complexity" evidence="1">
    <location>
        <begin position="395"/>
        <end position="414"/>
    </location>
</feature>
<dbReference type="Proteomes" id="UP000274756">
    <property type="component" value="Unassembled WGS sequence"/>
</dbReference>
<dbReference type="WBParaSite" id="DME_0000057801-mRNA-1">
    <property type="protein sequence ID" value="DME_0000057801-mRNA-1"/>
    <property type="gene ID" value="DME_0000057801"/>
</dbReference>
<dbReference type="PROSITE" id="PS50144">
    <property type="entry name" value="MATH"/>
    <property type="match status" value="1"/>
</dbReference>
<evidence type="ECO:0000256" key="1">
    <source>
        <dbReference type="SAM" id="MobiDB-lite"/>
    </source>
</evidence>
<dbReference type="SUPFAM" id="SSF49599">
    <property type="entry name" value="TRAF domain-like"/>
    <property type="match status" value="1"/>
</dbReference>
<dbReference type="SMART" id="SM00225">
    <property type="entry name" value="BTB"/>
    <property type="match status" value="1"/>
</dbReference>
<feature type="domain" description="BTB" evidence="2">
    <location>
        <begin position="228"/>
        <end position="296"/>
    </location>
</feature>
<evidence type="ECO:0000313" key="6">
    <source>
        <dbReference type="Proteomes" id="UP000274756"/>
    </source>
</evidence>
<dbReference type="InterPro" id="IPR008974">
    <property type="entry name" value="TRAF-like"/>
</dbReference>